<evidence type="ECO:0000313" key="2">
    <source>
        <dbReference type="Proteomes" id="UP001054945"/>
    </source>
</evidence>
<gene>
    <name evidence="1" type="ORF">CEXT_472151</name>
</gene>
<dbReference type="EMBL" id="BPLR01013490">
    <property type="protein sequence ID" value="GIY61591.1"/>
    <property type="molecule type" value="Genomic_DNA"/>
</dbReference>
<sequence length="247" mass="28048">MYRWSRYAVRTAGQDMQYVCTAGQDMQYVCTAGQDMQHVCTAGQYMQYVCTAGQDMQYVCTAGQYMQYVCTAGQYMQYVCTAGQYMQYICTAGQGIQYVELVKRSSLEKNAEEIQRLEGYECSNDEIPKEMISTNLLLKDVDNTLGGSMVDKPNIYSLTNASCTLPCESESSFHDEDRANIIESVQQKMEDCNFGIASEDSTNMNNTIKRSVQDEINPNCRIVSTSVKEPSISKSWLYWFQTKIKQI</sequence>
<evidence type="ECO:0000313" key="1">
    <source>
        <dbReference type="EMBL" id="GIY61591.1"/>
    </source>
</evidence>
<accession>A0AAV4UV30</accession>
<reference evidence="1 2" key="1">
    <citation type="submission" date="2021-06" db="EMBL/GenBank/DDBJ databases">
        <title>Caerostris extrusa draft genome.</title>
        <authorList>
            <person name="Kono N."/>
            <person name="Arakawa K."/>
        </authorList>
    </citation>
    <scope>NUCLEOTIDE SEQUENCE [LARGE SCALE GENOMIC DNA]</scope>
</reference>
<name>A0AAV4UV30_CAEEX</name>
<proteinExistence type="predicted"/>
<evidence type="ECO:0008006" key="3">
    <source>
        <dbReference type="Google" id="ProtNLM"/>
    </source>
</evidence>
<keyword evidence="2" id="KW-1185">Reference proteome</keyword>
<protein>
    <recommendedName>
        <fullName evidence="3">Chitin-binding type-2 domain-containing protein</fullName>
    </recommendedName>
</protein>
<comment type="caution">
    <text evidence="1">The sequence shown here is derived from an EMBL/GenBank/DDBJ whole genome shotgun (WGS) entry which is preliminary data.</text>
</comment>
<dbReference type="Proteomes" id="UP001054945">
    <property type="component" value="Unassembled WGS sequence"/>
</dbReference>
<dbReference type="AlphaFoldDB" id="A0AAV4UV30"/>
<organism evidence="1 2">
    <name type="scientific">Caerostris extrusa</name>
    <name type="common">Bark spider</name>
    <name type="synonym">Caerostris bankana</name>
    <dbReference type="NCBI Taxonomy" id="172846"/>
    <lineage>
        <taxon>Eukaryota</taxon>
        <taxon>Metazoa</taxon>
        <taxon>Ecdysozoa</taxon>
        <taxon>Arthropoda</taxon>
        <taxon>Chelicerata</taxon>
        <taxon>Arachnida</taxon>
        <taxon>Araneae</taxon>
        <taxon>Araneomorphae</taxon>
        <taxon>Entelegynae</taxon>
        <taxon>Araneoidea</taxon>
        <taxon>Araneidae</taxon>
        <taxon>Caerostris</taxon>
    </lineage>
</organism>